<keyword evidence="2" id="KW-1185">Reference proteome</keyword>
<evidence type="ECO:0000313" key="1">
    <source>
        <dbReference type="EMBL" id="CAI9617939.1"/>
    </source>
</evidence>
<dbReference type="Proteomes" id="UP001162483">
    <property type="component" value="Unassembled WGS sequence"/>
</dbReference>
<comment type="caution">
    <text evidence="1">The sequence shown here is derived from an EMBL/GenBank/DDBJ whole genome shotgun (WGS) entry which is preliminary data.</text>
</comment>
<sequence length="69" mass="7982">MCTWTHRKTLGRVQGLLKKTQKSSLNHCIKTLLDPDFTDPSLLLVSPSYLLIRHILWSHSAHSQFGVYY</sequence>
<evidence type="ECO:0000313" key="2">
    <source>
        <dbReference type="Proteomes" id="UP001162483"/>
    </source>
</evidence>
<proteinExistence type="predicted"/>
<organism evidence="1 2">
    <name type="scientific">Staurois parvus</name>
    <dbReference type="NCBI Taxonomy" id="386267"/>
    <lineage>
        <taxon>Eukaryota</taxon>
        <taxon>Metazoa</taxon>
        <taxon>Chordata</taxon>
        <taxon>Craniata</taxon>
        <taxon>Vertebrata</taxon>
        <taxon>Euteleostomi</taxon>
        <taxon>Amphibia</taxon>
        <taxon>Batrachia</taxon>
        <taxon>Anura</taxon>
        <taxon>Neobatrachia</taxon>
        <taxon>Ranoidea</taxon>
        <taxon>Ranidae</taxon>
        <taxon>Staurois</taxon>
    </lineage>
</organism>
<accession>A0ABN9H825</accession>
<dbReference type="EMBL" id="CATNWA010020354">
    <property type="protein sequence ID" value="CAI9617939.1"/>
    <property type="molecule type" value="Genomic_DNA"/>
</dbReference>
<protein>
    <submittedName>
        <fullName evidence="1">Uncharacterized protein</fullName>
    </submittedName>
</protein>
<reference evidence="1" key="1">
    <citation type="submission" date="2023-05" db="EMBL/GenBank/DDBJ databases">
        <authorList>
            <person name="Stuckert A."/>
        </authorList>
    </citation>
    <scope>NUCLEOTIDE SEQUENCE</scope>
</reference>
<gene>
    <name evidence="1" type="ORF">SPARVUS_LOCUS15617551</name>
</gene>
<name>A0ABN9H825_9NEOB</name>